<dbReference type="EMBL" id="PVZG01000046">
    <property type="protein sequence ID" value="PRY18677.1"/>
    <property type="molecule type" value="Genomic_DNA"/>
</dbReference>
<keyword evidence="2" id="KW-1185">Reference proteome</keyword>
<sequence>MYVAVFYDRRGAELHQMPFENADNAMAYVRENPRIRLKQSVGNALLRGAFSDNVKTWRSATVWHVSGEGSRKEYFSFQQ</sequence>
<evidence type="ECO:0000313" key="1">
    <source>
        <dbReference type="EMBL" id="PRY18677.1"/>
    </source>
</evidence>
<name>A0A2T0RC12_9ACTN</name>
<reference evidence="1 2" key="1">
    <citation type="submission" date="2018-03" db="EMBL/GenBank/DDBJ databases">
        <title>Genomic Encyclopedia of Archaeal and Bacterial Type Strains, Phase II (KMG-II): from individual species to whole genera.</title>
        <authorList>
            <person name="Goeker M."/>
        </authorList>
    </citation>
    <scope>NUCLEOTIDE SEQUENCE [LARGE SCALE GENOMIC DNA]</scope>
    <source>
        <strain evidence="1 2">DSM 45348</strain>
    </source>
</reference>
<comment type="caution">
    <text evidence="1">The sequence shown here is derived from an EMBL/GenBank/DDBJ whole genome shotgun (WGS) entry which is preliminary data.</text>
</comment>
<organism evidence="1 2">
    <name type="scientific">Pseudosporangium ferrugineum</name>
    <dbReference type="NCBI Taxonomy" id="439699"/>
    <lineage>
        <taxon>Bacteria</taxon>
        <taxon>Bacillati</taxon>
        <taxon>Actinomycetota</taxon>
        <taxon>Actinomycetes</taxon>
        <taxon>Micromonosporales</taxon>
        <taxon>Micromonosporaceae</taxon>
        <taxon>Pseudosporangium</taxon>
    </lineage>
</organism>
<dbReference type="AlphaFoldDB" id="A0A2T0RC12"/>
<accession>A0A2T0RC12</accession>
<evidence type="ECO:0000313" key="2">
    <source>
        <dbReference type="Proteomes" id="UP000239209"/>
    </source>
</evidence>
<dbReference type="Proteomes" id="UP000239209">
    <property type="component" value="Unassembled WGS sequence"/>
</dbReference>
<proteinExistence type="predicted"/>
<gene>
    <name evidence="1" type="ORF">CLV70_1469</name>
</gene>
<protein>
    <submittedName>
        <fullName evidence="1">Uncharacterized protein</fullName>
    </submittedName>
</protein>